<dbReference type="Pfam" id="PF00510">
    <property type="entry name" value="COX3"/>
    <property type="match status" value="1"/>
</dbReference>
<dbReference type="NCBIfam" id="TIGR02842">
    <property type="entry name" value="CyoC"/>
    <property type="match status" value="1"/>
</dbReference>
<dbReference type="SUPFAM" id="SSF81452">
    <property type="entry name" value="Cytochrome c oxidase subunit III-like"/>
    <property type="match status" value="1"/>
</dbReference>
<feature type="transmembrane region" description="Helical" evidence="18">
    <location>
        <begin position="106"/>
        <end position="123"/>
    </location>
</feature>
<dbReference type="HOGENOM" id="CLU_044071_3_0_5"/>
<evidence type="ECO:0000256" key="16">
    <source>
        <dbReference type="ARBA" id="ARBA00032717"/>
    </source>
</evidence>
<evidence type="ECO:0000256" key="3">
    <source>
        <dbReference type="ARBA" id="ARBA00011700"/>
    </source>
</evidence>
<feature type="transmembrane region" description="Helical" evidence="18">
    <location>
        <begin position="37"/>
        <end position="58"/>
    </location>
</feature>
<keyword evidence="7 17" id="KW-0812">Transmembrane</keyword>
<evidence type="ECO:0000256" key="9">
    <source>
        <dbReference type="ARBA" id="ARBA00022989"/>
    </source>
</evidence>
<evidence type="ECO:0000313" key="21">
    <source>
        <dbReference type="Proteomes" id="UP000005324"/>
    </source>
</evidence>
<dbReference type="InterPro" id="IPR013833">
    <property type="entry name" value="Cyt_c_oxidase_su3_a-hlx"/>
</dbReference>
<evidence type="ECO:0000256" key="18">
    <source>
        <dbReference type="SAM" id="Phobius"/>
    </source>
</evidence>
<evidence type="ECO:0000256" key="5">
    <source>
        <dbReference type="ARBA" id="ARBA00022448"/>
    </source>
</evidence>
<dbReference type="Proteomes" id="UP000005324">
    <property type="component" value="Unassembled WGS sequence"/>
</dbReference>
<evidence type="ECO:0000256" key="17">
    <source>
        <dbReference type="RuleBase" id="RU003376"/>
    </source>
</evidence>
<dbReference type="PANTHER" id="PTHR11403:SF2">
    <property type="entry name" value="CYTOCHROME BO(3) UBIQUINOL OXIDASE SUBUNIT 3"/>
    <property type="match status" value="1"/>
</dbReference>
<comment type="function">
    <text evidence="12">Cytochrome bo(3) ubiquinol terminal oxidase is the component of the aerobic respiratory chain of E.coli that predominates when cells are grown at high aeration. Has proton pump activity across the membrane in addition to electron transfer, pumping 2 protons/electron.</text>
</comment>
<evidence type="ECO:0000256" key="6">
    <source>
        <dbReference type="ARBA" id="ARBA00022475"/>
    </source>
</evidence>
<evidence type="ECO:0000256" key="1">
    <source>
        <dbReference type="ARBA" id="ARBA00004651"/>
    </source>
</evidence>
<dbReference type="EMBL" id="ADVL01000209">
    <property type="protein sequence ID" value="EFH12515.1"/>
    <property type="molecule type" value="Genomic_DNA"/>
</dbReference>
<evidence type="ECO:0000256" key="12">
    <source>
        <dbReference type="ARBA" id="ARBA00025694"/>
    </source>
</evidence>
<dbReference type="PANTHER" id="PTHR11403">
    <property type="entry name" value="CYTOCHROME C OXIDASE SUBUNIT III"/>
    <property type="match status" value="1"/>
</dbReference>
<dbReference type="InterPro" id="IPR000298">
    <property type="entry name" value="Cyt_c_oxidase-like_su3"/>
</dbReference>
<keyword evidence="11 18" id="KW-0472">Membrane</keyword>
<evidence type="ECO:0000256" key="2">
    <source>
        <dbReference type="ARBA" id="ARBA00010581"/>
    </source>
</evidence>
<dbReference type="CDD" id="cd02863">
    <property type="entry name" value="Ubiquinol_oxidase_III"/>
    <property type="match status" value="1"/>
</dbReference>
<dbReference type="RefSeq" id="WP_007005106.1">
    <property type="nucleotide sequence ID" value="NZ_GG770781.1"/>
</dbReference>
<reference evidence="20 21" key="1">
    <citation type="submission" date="2010-04" db="EMBL/GenBank/DDBJ databases">
        <authorList>
            <person name="Qin X."/>
            <person name="Bachman B."/>
            <person name="Battles P."/>
            <person name="Bell A."/>
            <person name="Bess C."/>
            <person name="Bickham C."/>
            <person name="Chaboub L."/>
            <person name="Chen D."/>
            <person name="Coyle M."/>
            <person name="Deiros D.R."/>
            <person name="Dinh H."/>
            <person name="Forbes L."/>
            <person name="Fowler G."/>
            <person name="Francisco L."/>
            <person name="Fu Q."/>
            <person name="Gubbala S."/>
            <person name="Hale W."/>
            <person name="Han Y."/>
            <person name="Hemphill L."/>
            <person name="Highlander S.K."/>
            <person name="Hirani K."/>
            <person name="Hogues M."/>
            <person name="Jackson L."/>
            <person name="Jakkamsetti A."/>
            <person name="Javaid M."/>
            <person name="Jiang H."/>
            <person name="Korchina V."/>
            <person name="Kovar C."/>
            <person name="Lara F."/>
            <person name="Lee S."/>
            <person name="Mata R."/>
            <person name="Mathew T."/>
            <person name="Moen C."/>
            <person name="Morales K."/>
            <person name="Munidasa M."/>
            <person name="Nazareth L."/>
            <person name="Ngo R."/>
            <person name="Nguyen L."/>
            <person name="Okwuonu G."/>
            <person name="Ongeri F."/>
            <person name="Patil S."/>
            <person name="Petrosino J."/>
            <person name="Pham C."/>
            <person name="Pham P."/>
            <person name="Pu L.-L."/>
            <person name="Puazo M."/>
            <person name="Raj R."/>
            <person name="Reid J."/>
            <person name="Rouhana J."/>
            <person name="Saada N."/>
            <person name="Shang Y."/>
            <person name="Simmons D."/>
            <person name="Thornton R."/>
            <person name="Warren J."/>
            <person name="Weissenberger G."/>
            <person name="Zhang J."/>
            <person name="Zhang L."/>
            <person name="Zhou C."/>
            <person name="Zhu D."/>
            <person name="Muzny D."/>
            <person name="Worley K."/>
            <person name="Gibbs R."/>
        </authorList>
    </citation>
    <scope>NUCLEOTIDE SEQUENCE [LARGE SCALE GENOMIC DNA]</scope>
    <source>
        <strain evidence="20 21">ATCC 49957</strain>
    </source>
</reference>
<feature type="transmembrane region" description="Helical" evidence="18">
    <location>
        <begin position="143"/>
        <end position="170"/>
    </location>
</feature>
<comment type="similarity">
    <text evidence="2 17">Belongs to the cytochrome c oxidase subunit 3 family.</text>
</comment>
<keyword evidence="6" id="KW-1003">Cell membrane</keyword>
<comment type="caution">
    <text evidence="20">The sequence shown here is derived from an EMBL/GenBank/DDBJ whole genome shotgun (WGS) entry which is preliminary data.</text>
</comment>
<evidence type="ECO:0000256" key="7">
    <source>
        <dbReference type="ARBA" id="ARBA00022692"/>
    </source>
</evidence>
<evidence type="ECO:0000256" key="8">
    <source>
        <dbReference type="ARBA" id="ARBA00022982"/>
    </source>
</evidence>
<keyword evidence="10 20" id="KW-0560">Oxidoreductase</keyword>
<feature type="transmembrane region" description="Helical" evidence="18">
    <location>
        <begin position="191"/>
        <end position="210"/>
    </location>
</feature>
<evidence type="ECO:0000256" key="13">
    <source>
        <dbReference type="ARBA" id="ARBA00030072"/>
    </source>
</evidence>
<dbReference type="OrthoDB" id="9810850at2"/>
<evidence type="ECO:0000313" key="20">
    <source>
        <dbReference type="EMBL" id="EFH12515.1"/>
    </source>
</evidence>
<accession>D5RJJ7</accession>
<dbReference type="GO" id="GO:0019646">
    <property type="term" value="P:aerobic electron transport chain"/>
    <property type="evidence" value="ECO:0007669"/>
    <property type="project" value="InterPro"/>
</dbReference>
<dbReference type="Gene3D" id="1.20.120.80">
    <property type="entry name" value="Cytochrome c oxidase, subunit III, four-helix bundle"/>
    <property type="match status" value="1"/>
</dbReference>
<dbReference type="InterPro" id="IPR033946">
    <property type="entry name" value="Ubiquinol_oxase_su3_dom"/>
</dbReference>
<dbReference type="AlphaFoldDB" id="D5RJJ7"/>
<dbReference type="InterPro" id="IPR014206">
    <property type="entry name" value="Cyt_c_ubiqinol_oxidase_su3"/>
</dbReference>
<proteinExistence type="inferred from homology"/>
<name>D5RJJ7_9PROT</name>
<comment type="subunit">
    <text evidence="3">Heterooctamer of two A chains, two B chains, two C chains and two D chains.</text>
</comment>
<dbReference type="FunFam" id="1.20.120.80:FF:000001">
    <property type="entry name" value="Cytochrome (Ubi)quinol oxidase subunit III"/>
    <property type="match status" value="1"/>
</dbReference>
<dbReference type="GO" id="GO:0004129">
    <property type="term" value="F:cytochrome-c oxidase activity"/>
    <property type="evidence" value="ECO:0007669"/>
    <property type="project" value="InterPro"/>
</dbReference>
<dbReference type="GO" id="GO:0005886">
    <property type="term" value="C:plasma membrane"/>
    <property type="evidence" value="ECO:0007669"/>
    <property type="project" value="UniProtKB-SubCell"/>
</dbReference>
<keyword evidence="8" id="KW-0249">Electron transport</keyword>
<evidence type="ECO:0000256" key="10">
    <source>
        <dbReference type="ARBA" id="ARBA00023002"/>
    </source>
</evidence>
<keyword evidence="21" id="KW-1185">Reference proteome</keyword>
<evidence type="ECO:0000256" key="4">
    <source>
        <dbReference type="ARBA" id="ARBA00014687"/>
    </source>
</evidence>
<evidence type="ECO:0000256" key="11">
    <source>
        <dbReference type="ARBA" id="ARBA00023136"/>
    </source>
</evidence>
<dbReference type="PROSITE" id="PS50253">
    <property type="entry name" value="COX3"/>
    <property type="match status" value="1"/>
</dbReference>
<gene>
    <name evidence="20" type="primary">cyoC</name>
    <name evidence="20" type="ORF">HMPREF0731_1257</name>
</gene>
<keyword evidence="5" id="KW-0813">Transport</keyword>
<evidence type="ECO:0000259" key="19">
    <source>
        <dbReference type="PROSITE" id="PS50253"/>
    </source>
</evidence>
<dbReference type="InterPro" id="IPR024791">
    <property type="entry name" value="Cyt_c/ubiquinol_Oxase_su3"/>
</dbReference>
<comment type="subcellular location">
    <subcellularLocation>
        <location evidence="1 17">Cell membrane</location>
        <topology evidence="1 17">Multi-pass membrane protein</topology>
    </subcellularLocation>
</comment>
<keyword evidence="9 18" id="KW-1133">Transmembrane helix</keyword>
<dbReference type="InterPro" id="IPR035973">
    <property type="entry name" value="Cyt_c_oxidase_su3-like_sf"/>
</dbReference>
<feature type="domain" description="Heme-copper oxidase subunit III family profile" evidence="19">
    <location>
        <begin position="33"/>
        <end position="211"/>
    </location>
</feature>
<feature type="transmembrane region" description="Helical" evidence="18">
    <location>
        <begin position="78"/>
        <end position="99"/>
    </location>
</feature>
<protein>
    <recommendedName>
        <fullName evidence="4">Cytochrome bo(3) ubiquinol oxidase subunit 3</fullName>
    </recommendedName>
    <alternativeName>
        <fullName evidence="15">Cytochrome o ubiquinol oxidase subunit 3</fullName>
    </alternativeName>
    <alternativeName>
        <fullName evidence="13">Oxidase bo(3) subunit 3</fullName>
    </alternativeName>
    <alternativeName>
        <fullName evidence="16">Ubiquinol oxidase polypeptide III</fullName>
    </alternativeName>
    <alternativeName>
        <fullName evidence="14">Ubiquinol oxidase subunit 3</fullName>
    </alternativeName>
</protein>
<evidence type="ECO:0000256" key="15">
    <source>
        <dbReference type="ARBA" id="ARBA00032189"/>
    </source>
</evidence>
<dbReference type="GO" id="GO:0009486">
    <property type="term" value="F:cytochrome bo3 ubiquinol oxidase activity"/>
    <property type="evidence" value="ECO:0007669"/>
    <property type="project" value="InterPro"/>
</dbReference>
<evidence type="ECO:0000256" key="14">
    <source>
        <dbReference type="ARBA" id="ARBA00031884"/>
    </source>
</evidence>
<organism evidence="20 21">
    <name type="scientific">Pseudoroseomonas cervicalis ATCC 49957</name>
    <dbReference type="NCBI Taxonomy" id="525371"/>
    <lineage>
        <taxon>Bacteria</taxon>
        <taxon>Pseudomonadati</taxon>
        <taxon>Pseudomonadota</taxon>
        <taxon>Alphaproteobacteria</taxon>
        <taxon>Acetobacterales</taxon>
        <taxon>Roseomonadaceae</taxon>
        <taxon>Roseomonas</taxon>
    </lineage>
</organism>
<sequence length="212" mass="22813">MSAHTFEIEHLGTDTPAQSHSAAEAQAHAGPTVALGFWIYLMSDCILFAGIFATYAVLSHATAGGPDGHALFDLPYVFTETMILLASSITYGMGMLAAVRGRRRVALSWLGLTALLGLAFLAMELNEFHHMIAEGAGPDRSAFLSAFFTLVGTHGLHVTAGLLWLGVLMAQVAVKGLSDTNLTRLNCLSMFWHFLDVIWIGVFTIVYLLGVL</sequence>